<dbReference type="Pfam" id="PF07714">
    <property type="entry name" value="PK_Tyr_Ser-Thr"/>
    <property type="match status" value="1"/>
</dbReference>
<dbReference type="GO" id="GO:0004674">
    <property type="term" value="F:protein serine/threonine kinase activity"/>
    <property type="evidence" value="ECO:0007669"/>
    <property type="project" value="TreeGrafter"/>
</dbReference>
<feature type="domain" description="Serine-threonine/tyrosine-protein kinase catalytic" evidence="3">
    <location>
        <begin position="65"/>
        <end position="144"/>
    </location>
</feature>
<name>A0A8J4V5V8_9MYCE</name>
<dbReference type="Gene3D" id="1.10.510.10">
    <property type="entry name" value="Transferase(Phosphotransferase) domain 1"/>
    <property type="match status" value="2"/>
</dbReference>
<evidence type="ECO:0000313" key="4">
    <source>
        <dbReference type="EMBL" id="KAF2072149.1"/>
    </source>
</evidence>
<dbReference type="InterPro" id="IPR051681">
    <property type="entry name" value="Ser/Thr_Kinases-Pseudokinases"/>
</dbReference>
<gene>
    <name evidence="4" type="ORF">CYY_006525</name>
</gene>
<organism evidence="4 5">
    <name type="scientific">Polysphondylium violaceum</name>
    <dbReference type="NCBI Taxonomy" id="133409"/>
    <lineage>
        <taxon>Eukaryota</taxon>
        <taxon>Amoebozoa</taxon>
        <taxon>Evosea</taxon>
        <taxon>Eumycetozoa</taxon>
        <taxon>Dictyostelia</taxon>
        <taxon>Dictyosteliales</taxon>
        <taxon>Dictyosteliaceae</taxon>
        <taxon>Polysphondylium</taxon>
    </lineage>
</organism>
<sequence>MKQFKYDKDRVIKVLKSQARFTVQLENEIDILESLDHYNIVKIDKSSKEERCFVMEYIKGDSDAVIDKSSDVFSFKILLWELLYWRLPYGILGRDEIIYVSSDEQREKYLSLKGLPQGIQDLIRLCKRQNPQIRPSFINIQKRLTDIFLSEIPCQSGKDFWLKICSTINITKVYESIPRKTFKKSLFKCLNISKTWENV</sequence>
<accession>A0A8J4V5V8</accession>
<dbReference type="InterPro" id="IPR011009">
    <property type="entry name" value="Kinase-like_dom_sf"/>
</dbReference>
<dbReference type="SUPFAM" id="SSF56112">
    <property type="entry name" value="Protein kinase-like (PK-like)"/>
    <property type="match status" value="1"/>
</dbReference>
<keyword evidence="5" id="KW-1185">Reference proteome</keyword>
<proteinExistence type="predicted"/>
<keyword evidence="1" id="KW-0547">Nucleotide-binding</keyword>
<evidence type="ECO:0000259" key="3">
    <source>
        <dbReference type="Pfam" id="PF07714"/>
    </source>
</evidence>
<evidence type="ECO:0000313" key="5">
    <source>
        <dbReference type="Proteomes" id="UP000695562"/>
    </source>
</evidence>
<dbReference type="GO" id="GO:0005524">
    <property type="term" value="F:ATP binding"/>
    <property type="evidence" value="ECO:0007669"/>
    <property type="project" value="UniProtKB-KW"/>
</dbReference>
<comment type="caution">
    <text evidence="4">The sequence shown here is derived from an EMBL/GenBank/DDBJ whole genome shotgun (WGS) entry which is preliminary data.</text>
</comment>
<feature type="non-terminal residue" evidence="4">
    <location>
        <position position="1"/>
    </location>
</feature>
<dbReference type="AlphaFoldDB" id="A0A8J4V5V8"/>
<protein>
    <recommendedName>
        <fullName evidence="3">Serine-threonine/tyrosine-protein kinase catalytic domain-containing protein</fullName>
    </recommendedName>
</protein>
<evidence type="ECO:0000256" key="1">
    <source>
        <dbReference type="ARBA" id="ARBA00022741"/>
    </source>
</evidence>
<dbReference type="InterPro" id="IPR001245">
    <property type="entry name" value="Ser-Thr/Tyr_kinase_cat_dom"/>
</dbReference>
<keyword evidence="2" id="KW-0067">ATP-binding</keyword>
<reference evidence="4" key="1">
    <citation type="submission" date="2020-01" db="EMBL/GenBank/DDBJ databases">
        <title>Development of genomics and gene disruption for Polysphondylium violaceum indicates a role for the polyketide synthase stlB in stalk morphogenesis.</title>
        <authorList>
            <person name="Narita B."/>
            <person name="Kawabe Y."/>
            <person name="Kin K."/>
            <person name="Saito T."/>
            <person name="Gibbs R."/>
            <person name="Kuspa A."/>
            <person name="Muzny D."/>
            <person name="Queller D."/>
            <person name="Richards S."/>
            <person name="Strassman J."/>
            <person name="Sucgang R."/>
            <person name="Worley K."/>
            <person name="Schaap P."/>
        </authorList>
    </citation>
    <scope>NUCLEOTIDE SEQUENCE</scope>
    <source>
        <strain evidence="4">QSvi11</strain>
    </source>
</reference>
<dbReference type="PANTHER" id="PTHR44329">
    <property type="entry name" value="SERINE/THREONINE-PROTEIN KINASE TNNI3K-RELATED"/>
    <property type="match status" value="1"/>
</dbReference>
<evidence type="ECO:0000256" key="2">
    <source>
        <dbReference type="ARBA" id="ARBA00022840"/>
    </source>
</evidence>
<dbReference type="Proteomes" id="UP000695562">
    <property type="component" value="Unassembled WGS sequence"/>
</dbReference>
<dbReference type="EMBL" id="AJWJ01000306">
    <property type="protein sequence ID" value="KAF2072149.1"/>
    <property type="molecule type" value="Genomic_DNA"/>
</dbReference>
<dbReference type="OrthoDB" id="4062651at2759"/>